<comment type="caution">
    <text evidence="1">The sequence shown here is derived from an EMBL/GenBank/DDBJ whole genome shotgun (WGS) entry which is preliminary data.</text>
</comment>
<dbReference type="STRING" id="1306953.J121_2559"/>
<sequence>MFNSDNSSKLFAAAFSLAISAAFFATAIIPASPNGLIA</sequence>
<dbReference type="PATRIC" id="fig|1306953.7.peg.2646"/>
<accession>A0A0L1KE32</accession>
<evidence type="ECO:0008006" key="3">
    <source>
        <dbReference type="Google" id="ProtNLM"/>
    </source>
</evidence>
<evidence type="ECO:0000313" key="1">
    <source>
        <dbReference type="EMBL" id="KNH02310.1"/>
    </source>
</evidence>
<organism evidence="1 2">
    <name type="scientific">Qipengyuania citrea LAMA 915</name>
    <dbReference type="NCBI Taxonomy" id="1306953"/>
    <lineage>
        <taxon>Bacteria</taxon>
        <taxon>Pseudomonadati</taxon>
        <taxon>Pseudomonadota</taxon>
        <taxon>Alphaproteobacteria</taxon>
        <taxon>Sphingomonadales</taxon>
        <taxon>Erythrobacteraceae</taxon>
        <taxon>Qipengyuania</taxon>
    </lineage>
</organism>
<protein>
    <recommendedName>
        <fullName evidence="3">Recombination protein F</fullName>
    </recommendedName>
</protein>
<dbReference type="EMBL" id="JYNE01000023">
    <property type="protein sequence ID" value="KNH02310.1"/>
    <property type="molecule type" value="Genomic_DNA"/>
</dbReference>
<dbReference type="GeneID" id="93686087"/>
<gene>
    <name evidence="1" type="ORF">J121_2559</name>
</gene>
<name>A0A0L1KE32_9SPHN</name>
<dbReference type="Proteomes" id="UP000037446">
    <property type="component" value="Unassembled WGS sequence"/>
</dbReference>
<reference evidence="1" key="1">
    <citation type="submission" date="2015-02" db="EMBL/GenBank/DDBJ databases">
        <authorList>
            <person name="Chooi Y.-H."/>
        </authorList>
    </citation>
    <scope>NUCLEOTIDE SEQUENCE [LARGE SCALE GENOMIC DNA]</scope>
    <source>
        <strain evidence="1">LAMA 915</strain>
    </source>
</reference>
<proteinExistence type="predicted"/>
<dbReference type="AlphaFoldDB" id="A0A0L1KE32"/>
<dbReference type="RefSeq" id="WP_197458069.1">
    <property type="nucleotide sequence ID" value="NZ_JYNE01000023.1"/>
</dbReference>
<evidence type="ECO:0000313" key="2">
    <source>
        <dbReference type="Proteomes" id="UP000037446"/>
    </source>
</evidence>